<evidence type="ECO:0000256" key="1">
    <source>
        <dbReference type="ARBA" id="ARBA00022516"/>
    </source>
</evidence>
<comment type="similarity">
    <text evidence="8">Belongs to the P-Pant transferase superfamily. AcpS family.</text>
</comment>
<evidence type="ECO:0000313" key="10">
    <source>
        <dbReference type="EMBL" id="OPJ65098.1"/>
    </source>
</evidence>
<dbReference type="EMBL" id="MZGV01000001">
    <property type="protein sequence ID" value="OPJ65098.1"/>
    <property type="molecule type" value="Genomic_DNA"/>
</dbReference>
<proteinExistence type="inferred from homology"/>
<protein>
    <recommendedName>
        <fullName evidence="8">Holo-[acyl-carrier-protein] synthase</fullName>
        <shortName evidence="8">Holo-ACP synthase</shortName>
        <ecNumber evidence="8">2.7.8.7</ecNumber>
    </recommendedName>
    <alternativeName>
        <fullName evidence="8">4'-phosphopantetheinyl transferase AcpS</fullName>
    </alternativeName>
</protein>
<feature type="domain" description="4'-phosphopantetheinyl transferase" evidence="9">
    <location>
        <begin position="4"/>
        <end position="103"/>
    </location>
</feature>
<keyword evidence="4 8" id="KW-0276">Fatty acid metabolism</keyword>
<keyword evidence="2 8" id="KW-0808">Transferase</keyword>
<evidence type="ECO:0000313" key="11">
    <source>
        <dbReference type="Proteomes" id="UP000190080"/>
    </source>
</evidence>
<dbReference type="InterPro" id="IPR002582">
    <property type="entry name" value="ACPS"/>
</dbReference>
<dbReference type="SUPFAM" id="SSF56214">
    <property type="entry name" value="4'-phosphopantetheinyl transferase"/>
    <property type="match status" value="1"/>
</dbReference>
<keyword evidence="8" id="KW-0963">Cytoplasm</keyword>
<dbReference type="AlphaFoldDB" id="A0A1V4IYF2"/>
<comment type="catalytic activity">
    <reaction evidence="8">
        <text>apo-[ACP] + CoA = holo-[ACP] + adenosine 3',5'-bisphosphate + H(+)</text>
        <dbReference type="Rhea" id="RHEA:12068"/>
        <dbReference type="Rhea" id="RHEA-COMP:9685"/>
        <dbReference type="Rhea" id="RHEA-COMP:9690"/>
        <dbReference type="ChEBI" id="CHEBI:15378"/>
        <dbReference type="ChEBI" id="CHEBI:29999"/>
        <dbReference type="ChEBI" id="CHEBI:57287"/>
        <dbReference type="ChEBI" id="CHEBI:58343"/>
        <dbReference type="ChEBI" id="CHEBI:64479"/>
        <dbReference type="EC" id="2.7.8.7"/>
    </reaction>
</comment>
<evidence type="ECO:0000259" key="9">
    <source>
        <dbReference type="Pfam" id="PF01648"/>
    </source>
</evidence>
<comment type="cofactor">
    <cofactor evidence="8">
        <name>Mg(2+)</name>
        <dbReference type="ChEBI" id="CHEBI:18420"/>
    </cofactor>
</comment>
<dbReference type="Proteomes" id="UP000190080">
    <property type="component" value="Unassembled WGS sequence"/>
</dbReference>
<accession>A0A1V4IYF2</accession>
<keyword evidence="3 8" id="KW-0479">Metal-binding</keyword>
<dbReference type="STRING" id="1450648.CLORY_00980"/>
<keyword evidence="5 8" id="KW-0460">Magnesium</keyword>
<comment type="function">
    <text evidence="8">Transfers the 4'-phosphopantetheine moiety from coenzyme A to a Ser of acyl-carrier-protein.</text>
</comment>
<evidence type="ECO:0000256" key="7">
    <source>
        <dbReference type="ARBA" id="ARBA00023160"/>
    </source>
</evidence>
<evidence type="ECO:0000256" key="5">
    <source>
        <dbReference type="ARBA" id="ARBA00022842"/>
    </source>
</evidence>
<dbReference type="HAMAP" id="MF_00101">
    <property type="entry name" value="AcpS"/>
    <property type="match status" value="1"/>
</dbReference>
<dbReference type="NCBIfam" id="TIGR00556">
    <property type="entry name" value="pantethn_trn"/>
    <property type="match status" value="1"/>
</dbReference>
<feature type="binding site" evidence="8">
    <location>
        <position position="56"/>
    </location>
    <ligand>
        <name>Mg(2+)</name>
        <dbReference type="ChEBI" id="CHEBI:18420"/>
    </ligand>
</feature>
<dbReference type="GO" id="GO:0000287">
    <property type="term" value="F:magnesium ion binding"/>
    <property type="evidence" value="ECO:0007669"/>
    <property type="project" value="UniProtKB-UniRule"/>
</dbReference>
<dbReference type="Gene3D" id="3.90.470.20">
    <property type="entry name" value="4'-phosphopantetheinyl transferase domain"/>
    <property type="match status" value="1"/>
</dbReference>
<evidence type="ECO:0000256" key="6">
    <source>
        <dbReference type="ARBA" id="ARBA00023098"/>
    </source>
</evidence>
<dbReference type="Pfam" id="PF01648">
    <property type="entry name" value="ACPS"/>
    <property type="match status" value="1"/>
</dbReference>
<evidence type="ECO:0000256" key="3">
    <source>
        <dbReference type="ARBA" id="ARBA00022723"/>
    </source>
</evidence>
<keyword evidence="6 8" id="KW-0443">Lipid metabolism</keyword>
<dbReference type="InterPro" id="IPR004568">
    <property type="entry name" value="Ppantetheine-prot_Trfase_dom"/>
</dbReference>
<dbReference type="GO" id="GO:0008897">
    <property type="term" value="F:holo-[acyl-carrier-protein] synthase activity"/>
    <property type="evidence" value="ECO:0007669"/>
    <property type="project" value="UniProtKB-UniRule"/>
</dbReference>
<keyword evidence="11" id="KW-1185">Reference proteome</keyword>
<comment type="subcellular location">
    <subcellularLocation>
        <location evidence="8">Cytoplasm</location>
    </subcellularLocation>
</comment>
<dbReference type="EC" id="2.7.8.7" evidence="8"/>
<comment type="caution">
    <text evidence="10">The sequence shown here is derived from an EMBL/GenBank/DDBJ whole genome shotgun (WGS) entry which is preliminary data.</text>
</comment>
<organism evidence="10 11">
    <name type="scientific">Clostridium oryzae</name>
    <dbReference type="NCBI Taxonomy" id="1450648"/>
    <lineage>
        <taxon>Bacteria</taxon>
        <taxon>Bacillati</taxon>
        <taxon>Bacillota</taxon>
        <taxon>Clostridia</taxon>
        <taxon>Eubacteriales</taxon>
        <taxon>Clostridiaceae</taxon>
        <taxon>Clostridium</taxon>
    </lineage>
</organism>
<evidence type="ECO:0000256" key="4">
    <source>
        <dbReference type="ARBA" id="ARBA00022832"/>
    </source>
</evidence>
<evidence type="ECO:0000256" key="2">
    <source>
        <dbReference type="ARBA" id="ARBA00022679"/>
    </source>
</evidence>
<feature type="binding site" evidence="8">
    <location>
        <position position="8"/>
    </location>
    <ligand>
        <name>Mg(2+)</name>
        <dbReference type="ChEBI" id="CHEBI:18420"/>
    </ligand>
</feature>
<keyword evidence="7 8" id="KW-0275">Fatty acid biosynthesis</keyword>
<gene>
    <name evidence="8 10" type="primary">acpS</name>
    <name evidence="10" type="ORF">CLORY_00980</name>
</gene>
<reference evidence="10 11" key="1">
    <citation type="submission" date="2017-03" db="EMBL/GenBank/DDBJ databases">
        <title>Genome sequence of Clostridium oryzae DSM 28571.</title>
        <authorList>
            <person name="Poehlein A."/>
            <person name="Daniel R."/>
        </authorList>
    </citation>
    <scope>NUCLEOTIDE SEQUENCE [LARGE SCALE GENOMIC DNA]</scope>
    <source>
        <strain evidence="10 11">DSM 28571</strain>
    </source>
</reference>
<dbReference type="GO" id="GO:0006633">
    <property type="term" value="P:fatty acid biosynthetic process"/>
    <property type="evidence" value="ECO:0007669"/>
    <property type="project" value="UniProtKB-UniRule"/>
</dbReference>
<name>A0A1V4IYF2_9CLOT</name>
<dbReference type="InterPro" id="IPR037143">
    <property type="entry name" value="4-PPantetheinyl_Trfase_dom_sf"/>
</dbReference>
<dbReference type="NCBIfam" id="TIGR00516">
    <property type="entry name" value="acpS"/>
    <property type="match status" value="1"/>
</dbReference>
<dbReference type="GO" id="GO:0005737">
    <property type="term" value="C:cytoplasm"/>
    <property type="evidence" value="ECO:0007669"/>
    <property type="project" value="UniProtKB-SubCell"/>
</dbReference>
<dbReference type="RefSeq" id="WP_079421619.1">
    <property type="nucleotide sequence ID" value="NZ_MZGV01000001.1"/>
</dbReference>
<dbReference type="OrthoDB" id="517356at2"/>
<dbReference type="InterPro" id="IPR008278">
    <property type="entry name" value="4-PPantetheinyl_Trfase_dom"/>
</dbReference>
<sequence length="125" mass="13923">MIIGIGTDIVEISRIDKALSSQNSFLKKVYTDVEIEYMKSRNMNPQHAAGMFAAKEAAAKALGTGFRNFGLKDIEIYRDALGKPEINLKKNARKLAESYGNYKIHLSISHCKDNAIAYVILEVLT</sequence>
<keyword evidence="1 8" id="KW-0444">Lipid biosynthesis</keyword>
<evidence type="ECO:0000256" key="8">
    <source>
        <dbReference type="HAMAP-Rule" id="MF_00101"/>
    </source>
</evidence>